<evidence type="ECO:0000256" key="6">
    <source>
        <dbReference type="ARBA" id="ARBA00023136"/>
    </source>
</evidence>
<feature type="transmembrane region" description="Helical" evidence="7">
    <location>
        <begin position="275"/>
        <end position="301"/>
    </location>
</feature>
<dbReference type="GO" id="GO:0016757">
    <property type="term" value="F:glycosyltransferase activity"/>
    <property type="evidence" value="ECO:0007669"/>
    <property type="project" value="UniProtKB-KW"/>
</dbReference>
<dbReference type="PANTHER" id="PTHR48090">
    <property type="entry name" value="UNDECAPRENYL-PHOSPHATE 4-DEOXY-4-FORMAMIDO-L-ARABINOSE TRANSFERASE-RELATED"/>
    <property type="match status" value="1"/>
</dbReference>
<keyword evidence="6 7" id="KW-0472">Membrane</keyword>
<dbReference type="InterPro" id="IPR050256">
    <property type="entry name" value="Glycosyltransferase_2"/>
</dbReference>
<evidence type="ECO:0000256" key="2">
    <source>
        <dbReference type="ARBA" id="ARBA00022676"/>
    </source>
</evidence>
<organism evidence="9 10">
    <name type="scientific">Candidatus Doriopsillibacter californiensis</name>
    <dbReference type="NCBI Taxonomy" id="2970740"/>
    <lineage>
        <taxon>Bacteria</taxon>
        <taxon>Pseudomonadati</taxon>
        <taxon>Pseudomonadota</taxon>
        <taxon>Gammaproteobacteria</taxon>
        <taxon>Candidatus Tethybacterales</taxon>
        <taxon>Candidatus Persebacteraceae</taxon>
        <taxon>Candidatus Doriopsillibacter</taxon>
    </lineage>
</organism>
<evidence type="ECO:0000256" key="1">
    <source>
        <dbReference type="ARBA" id="ARBA00004141"/>
    </source>
</evidence>
<dbReference type="Proteomes" id="UP001168167">
    <property type="component" value="Unassembled WGS sequence"/>
</dbReference>
<dbReference type="Gene3D" id="3.90.550.10">
    <property type="entry name" value="Spore Coat Polysaccharide Biosynthesis Protein SpsA, Chain A"/>
    <property type="match status" value="1"/>
</dbReference>
<dbReference type="InterPro" id="IPR029044">
    <property type="entry name" value="Nucleotide-diphossugar_trans"/>
</dbReference>
<evidence type="ECO:0000313" key="10">
    <source>
        <dbReference type="Proteomes" id="UP001168167"/>
    </source>
</evidence>
<dbReference type="SUPFAM" id="SSF53448">
    <property type="entry name" value="Nucleotide-diphospho-sugar transferases"/>
    <property type="match status" value="1"/>
</dbReference>
<keyword evidence="10" id="KW-1185">Reference proteome</keyword>
<dbReference type="EC" id="2.4.-.-" evidence="9"/>
<dbReference type="PANTHER" id="PTHR48090:SF1">
    <property type="entry name" value="PROPHAGE BACTOPRENOL GLUCOSYL TRANSFERASE HOMOLOG"/>
    <property type="match status" value="1"/>
</dbReference>
<gene>
    <name evidence="9" type="ORF">NQX30_05420</name>
</gene>
<evidence type="ECO:0000256" key="4">
    <source>
        <dbReference type="ARBA" id="ARBA00022692"/>
    </source>
</evidence>
<name>A0ABT7QM71_9GAMM</name>
<evidence type="ECO:0000256" key="7">
    <source>
        <dbReference type="SAM" id="Phobius"/>
    </source>
</evidence>
<reference evidence="9" key="2">
    <citation type="journal article" date="2023" name="Microbiome">
        <title>Synthase-selected sorting approach identifies a beta-lactone synthase in a nudibranch symbiotic bacterium.</title>
        <authorList>
            <person name="Dzunkova M."/>
            <person name="La Clair J.J."/>
            <person name="Tyml T."/>
            <person name="Doud D."/>
            <person name="Schulz F."/>
            <person name="Piquer-Esteban S."/>
            <person name="Porcel Sanchis D."/>
            <person name="Osborn A."/>
            <person name="Robinson D."/>
            <person name="Louie K.B."/>
            <person name="Bowen B.P."/>
            <person name="Bowers R.M."/>
            <person name="Lee J."/>
            <person name="Arnau V."/>
            <person name="Diaz-Villanueva W."/>
            <person name="Stepanauskas R."/>
            <person name="Gosliner T."/>
            <person name="Date S.V."/>
            <person name="Northen T.R."/>
            <person name="Cheng J.F."/>
            <person name="Burkart M.D."/>
            <person name="Woyke T."/>
        </authorList>
    </citation>
    <scope>NUCLEOTIDE SEQUENCE</scope>
    <source>
        <strain evidence="9">Df01</strain>
    </source>
</reference>
<proteinExistence type="predicted"/>
<comment type="subcellular location">
    <subcellularLocation>
        <location evidence="1">Membrane</location>
        <topology evidence="1">Multi-pass membrane protein</topology>
    </subcellularLocation>
</comment>
<comment type="caution">
    <text evidence="9">The sequence shown here is derived from an EMBL/GenBank/DDBJ whole genome shotgun (WGS) entry which is preliminary data.</text>
</comment>
<evidence type="ECO:0000256" key="3">
    <source>
        <dbReference type="ARBA" id="ARBA00022679"/>
    </source>
</evidence>
<evidence type="ECO:0000259" key="8">
    <source>
        <dbReference type="Pfam" id="PF00535"/>
    </source>
</evidence>
<reference evidence="9" key="1">
    <citation type="submission" date="2022-08" db="EMBL/GenBank/DDBJ databases">
        <authorList>
            <person name="Dzunkova M."/>
            <person name="La Clair J."/>
            <person name="Tyml T."/>
            <person name="Doud D."/>
            <person name="Schulz F."/>
            <person name="Piquer S."/>
            <person name="Porcel Sanchis D."/>
            <person name="Osborn A."/>
            <person name="Robinson D."/>
            <person name="Louie K.B."/>
            <person name="Bowen B.P."/>
            <person name="Bowers R."/>
            <person name="Lee J."/>
            <person name="Arnau Llombart V."/>
            <person name="Diaz Villanueva W."/>
            <person name="Gosliner T."/>
            <person name="Northen T."/>
            <person name="Cheng J.-F."/>
            <person name="Burkart M.D."/>
            <person name="Woyke T."/>
        </authorList>
    </citation>
    <scope>NUCLEOTIDE SEQUENCE</scope>
    <source>
        <strain evidence="9">Df01</strain>
    </source>
</reference>
<feature type="domain" description="Glycosyltransferase 2-like" evidence="8">
    <location>
        <begin position="11"/>
        <end position="144"/>
    </location>
</feature>
<dbReference type="InterPro" id="IPR001173">
    <property type="entry name" value="Glyco_trans_2-like"/>
</dbReference>
<dbReference type="Pfam" id="PF00535">
    <property type="entry name" value="Glycos_transf_2"/>
    <property type="match status" value="1"/>
</dbReference>
<protein>
    <submittedName>
        <fullName evidence="9">Glycosyltransferase</fullName>
        <ecNumber evidence="9">2.4.-.-</ecNumber>
    </submittedName>
</protein>
<feature type="transmembrane region" description="Helical" evidence="7">
    <location>
        <begin position="242"/>
        <end position="269"/>
    </location>
</feature>
<keyword evidence="4 7" id="KW-0812">Transmembrane</keyword>
<keyword evidence="5 7" id="KW-1133">Transmembrane helix</keyword>
<sequence length="321" mass="36598">MNKQQSKPLLSIIVAVYEGSSLIGKTISTIFSYFEENLPDVNIEIISVDDGSKDDSYSCLLALRDVYGERLRVIRLSRNYGAVSALQAGIDHAKGDCVSNISQDMQDTPEMVAAMFRSWRDENSKVNFIIRTGERNEPFLKKVCANIYHRLFRWFIMPDYPSNGLGVCLIDKKIADIIRKNRERNLDIATYIFSLGYNHKVHPFPRPAPKLKHSHWTFTKNINLAIDNFTSFSYFPIRMMSVVGIIVATSSFLFAVYVIIGKLTAWYPINQPPGWATIVVLLSFLIGLVMIMLGVIGEYLWRTLDATRNRPLYAVDEIHED</sequence>
<evidence type="ECO:0000313" key="9">
    <source>
        <dbReference type="EMBL" id="MDM5147806.1"/>
    </source>
</evidence>
<accession>A0ABT7QM71</accession>
<evidence type="ECO:0000256" key="5">
    <source>
        <dbReference type="ARBA" id="ARBA00022989"/>
    </source>
</evidence>
<dbReference type="EMBL" id="JANQAO010000003">
    <property type="protein sequence ID" value="MDM5147806.1"/>
    <property type="molecule type" value="Genomic_DNA"/>
</dbReference>
<keyword evidence="2 9" id="KW-0328">Glycosyltransferase</keyword>
<keyword evidence="3 9" id="KW-0808">Transferase</keyword>